<dbReference type="PANTHER" id="PTHR48080:SF3">
    <property type="entry name" value="ENOLASE SUPERFAMILY MEMBER DDB_G0284701"/>
    <property type="match status" value="1"/>
</dbReference>
<evidence type="ECO:0000313" key="10">
    <source>
        <dbReference type="Proteomes" id="UP000315711"/>
    </source>
</evidence>
<dbReference type="Gene3D" id="3.30.390.10">
    <property type="entry name" value="Enolase-like, N-terminal domain"/>
    <property type="match status" value="1"/>
</dbReference>
<dbReference type="SFLD" id="SFLDS00001">
    <property type="entry name" value="Enolase"/>
    <property type="match status" value="1"/>
</dbReference>
<dbReference type="InterPro" id="IPR013370">
    <property type="entry name" value="Chloromuconate_cycloisomerase"/>
</dbReference>
<protein>
    <submittedName>
        <fullName evidence="9">Muconate cycloisomerase</fullName>
    </submittedName>
</protein>
<dbReference type="SFLD" id="SFLDG01258">
    <property type="entry name" value="(chloro)muconate_cycloisomeras"/>
    <property type="match status" value="1"/>
</dbReference>
<dbReference type="Pfam" id="PF02746">
    <property type="entry name" value="MR_MLE_N"/>
    <property type="match status" value="1"/>
</dbReference>
<gene>
    <name evidence="9" type="ORF">IQ10_02936</name>
</gene>
<dbReference type="Gene3D" id="3.20.20.120">
    <property type="entry name" value="Enolase-like C-terminal domain"/>
    <property type="match status" value="1"/>
</dbReference>
<evidence type="ECO:0000259" key="8">
    <source>
        <dbReference type="SMART" id="SM00922"/>
    </source>
</evidence>
<keyword evidence="5" id="KW-0058">Aromatic hydrocarbons catabolism</keyword>
<dbReference type="SUPFAM" id="SSF54826">
    <property type="entry name" value="Enolase N-terminal domain-like"/>
    <property type="match status" value="1"/>
</dbReference>
<dbReference type="GO" id="GO:0018849">
    <property type="term" value="F:muconate cycloisomerase activity"/>
    <property type="evidence" value="ECO:0007669"/>
    <property type="project" value="InterPro"/>
</dbReference>
<evidence type="ECO:0000256" key="7">
    <source>
        <dbReference type="ARBA" id="ARBA00023211"/>
    </source>
</evidence>
<evidence type="ECO:0000256" key="4">
    <source>
        <dbReference type="ARBA" id="ARBA00022723"/>
    </source>
</evidence>
<dbReference type="GO" id="GO:0016854">
    <property type="term" value="F:racemase and epimerase activity"/>
    <property type="evidence" value="ECO:0007669"/>
    <property type="project" value="UniProtKB-ARBA"/>
</dbReference>
<comment type="cofactor">
    <cofactor evidence="1">
        <name>Mn(2+)</name>
        <dbReference type="ChEBI" id="CHEBI:29035"/>
    </cofactor>
</comment>
<reference evidence="9 10" key="1">
    <citation type="journal article" date="2015" name="Stand. Genomic Sci.">
        <title>Genomic Encyclopedia of Bacterial and Archaeal Type Strains, Phase III: the genomes of soil and plant-associated and newly described type strains.</title>
        <authorList>
            <person name="Whitman W.B."/>
            <person name="Woyke T."/>
            <person name="Klenk H.P."/>
            <person name="Zhou Y."/>
            <person name="Lilburn T.G."/>
            <person name="Beck B.J."/>
            <person name="De Vos P."/>
            <person name="Vandamme P."/>
            <person name="Eisen J.A."/>
            <person name="Garrity G."/>
            <person name="Hugenholtz P."/>
            <person name="Kyrpides N.C."/>
        </authorList>
    </citation>
    <scope>NUCLEOTIDE SEQUENCE [LARGE SCALE GENOMIC DNA]</scope>
    <source>
        <strain evidence="9 10">CGMCC 1.10116</strain>
    </source>
</reference>
<evidence type="ECO:0000256" key="1">
    <source>
        <dbReference type="ARBA" id="ARBA00001936"/>
    </source>
</evidence>
<dbReference type="RefSeq" id="WP_144451176.1">
    <property type="nucleotide sequence ID" value="NZ_VLKZ01000008.1"/>
</dbReference>
<dbReference type="Pfam" id="PF13378">
    <property type="entry name" value="MR_MLE_C"/>
    <property type="match status" value="1"/>
</dbReference>
<keyword evidence="9" id="KW-0413">Isomerase</keyword>
<dbReference type="PANTHER" id="PTHR48080">
    <property type="entry name" value="D-GALACTONATE DEHYDRATASE-RELATED"/>
    <property type="match status" value="1"/>
</dbReference>
<evidence type="ECO:0000256" key="2">
    <source>
        <dbReference type="ARBA" id="ARBA00001946"/>
    </source>
</evidence>
<dbReference type="InterPro" id="IPR029017">
    <property type="entry name" value="Enolase-like_N"/>
</dbReference>
<dbReference type="FunFam" id="3.30.390.10:FF:000009">
    <property type="entry name" value="Hydrophobic dipeptide epimerase"/>
    <property type="match status" value="1"/>
</dbReference>
<dbReference type="InterPro" id="IPR036849">
    <property type="entry name" value="Enolase-like_C_sf"/>
</dbReference>
<evidence type="ECO:0000256" key="6">
    <source>
        <dbReference type="ARBA" id="ARBA00022842"/>
    </source>
</evidence>
<keyword evidence="4" id="KW-0479">Metal-binding</keyword>
<dbReference type="AlphaFoldDB" id="A0A562QD82"/>
<proteinExistence type="inferred from homology"/>
<dbReference type="GO" id="GO:0030145">
    <property type="term" value="F:manganese ion binding"/>
    <property type="evidence" value="ECO:0007669"/>
    <property type="project" value="InterPro"/>
</dbReference>
<dbReference type="NCBIfam" id="TIGR02534">
    <property type="entry name" value="mucon_cyclo"/>
    <property type="match status" value="1"/>
</dbReference>
<dbReference type="EMBL" id="VLKZ01000008">
    <property type="protein sequence ID" value="TWI54711.1"/>
    <property type="molecule type" value="Genomic_DNA"/>
</dbReference>
<name>A0A562QD82_9BACI</name>
<dbReference type="GO" id="GO:0006518">
    <property type="term" value="P:peptide metabolic process"/>
    <property type="evidence" value="ECO:0007669"/>
    <property type="project" value="UniProtKB-ARBA"/>
</dbReference>
<dbReference type="Proteomes" id="UP000315711">
    <property type="component" value="Unassembled WGS sequence"/>
</dbReference>
<keyword evidence="10" id="KW-1185">Reference proteome</keyword>
<keyword evidence="7" id="KW-0464">Manganese</keyword>
<dbReference type="InterPro" id="IPR013341">
    <property type="entry name" value="Mandelate_racemase_N_dom"/>
</dbReference>
<feature type="domain" description="Mandelate racemase/muconate lactonizing enzyme C-terminal" evidence="8">
    <location>
        <begin position="146"/>
        <end position="243"/>
    </location>
</feature>
<dbReference type="SMART" id="SM00922">
    <property type="entry name" value="MR_MLE"/>
    <property type="match status" value="1"/>
</dbReference>
<dbReference type="InterPro" id="IPR013342">
    <property type="entry name" value="Mandelate_racemase_C"/>
</dbReference>
<evidence type="ECO:0000313" key="9">
    <source>
        <dbReference type="EMBL" id="TWI54711.1"/>
    </source>
</evidence>
<comment type="similarity">
    <text evidence="3">Belongs to the mandelate racemase/muconate lactonizing enzyme family.</text>
</comment>
<comment type="caution">
    <text evidence="9">The sequence shown here is derived from an EMBL/GenBank/DDBJ whole genome shotgun (WGS) entry which is preliminary data.</text>
</comment>
<dbReference type="GO" id="GO:0000287">
    <property type="term" value="F:magnesium ion binding"/>
    <property type="evidence" value="ECO:0007669"/>
    <property type="project" value="UniProtKB-ARBA"/>
</dbReference>
<dbReference type="InterPro" id="IPR034593">
    <property type="entry name" value="DgoD-like"/>
</dbReference>
<sequence>MNTKITAISTDIVDIPLRRAHQFSAAKMNAKPLLIIQIETSEGVTGIGEGTTPGIWWGGESVETMRLVIEKYFAPLLIGEDPSYIEALLTKMDRQVLGNEFAKATVEMALYDIVGKLANVPVSQLFGGVVRDGIPVRWALAAGSIEADIAEGKDKVKKREHHNFKMKAGAIPTVDDIKRVIEVSKGLEGVTTTGVDPNGSWDELTTLRWMDQLAEAKVDFLEQPLPKWDFAGLARLKATRKVPIMADESASTVQDALKLVEMDAVDIFSLKIHKSGGMSRVKKIAAIAEAAGIPCFGGTSLESSIGTAACLHVYSTLPNLTEDCELFGPIWMADDIVEEPVVFKNEKVYVPQKPGLGVTLDMEKIKKYRRDK</sequence>
<dbReference type="OrthoDB" id="9775391at2"/>
<dbReference type="GO" id="GO:0018850">
    <property type="term" value="F:chloromuconate cycloisomerase activity"/>
    <property type="evidence" value="ECO:0007669"/>
    <property type="project" value="InterPro"/>
</dbReference>
<keyword evidence="6" id="KW-0460">Magnesium</keyword>
<comment type="cofactor">
    <cofactor evidence="2">
        <name>Mg(2+)</name>
        <dbReference type="ChEBI" id="CHEBI:18420"/>
    </cofactor>
</comment>
<dbReference type="SFLD" id="SFLDG00180">
    <property type="entry name" value="muconate_cycloisomerase"/>
    <property type="match status" value="1"/>
</dbReference>
<dbReference type="SUPFAM" id="SSF51604">
    <property type="entry name" value="Enolase C-terminal domain-like"/>
    <property type="match status" value="1"/>
</dbReference>
<organism evidence="9 10">
    <name type="scientific">Halalkalibacter nanhaiisediminis</name>
    <dbReference type="NCBI Taxonomy" id="688079"/>
    <lineage>
        <taxon>Bacteria</taxon>
        <taxon>Bacillati</taxon>
        <taxon>Bacillota</taxon>
        <taxon>Bacilli</taxon>
        <taxon>Bacillales</taxon>
        <taxon>Bacillaceae</taxon>
        <taxon>Halalkalibacter</taxon>
    </lineage>
</organism>
<accession>A0A562QD82</accession>
<evidence type="ECO:0000256" key="3">
    <source>
        <dbReference type="ARBA" id="ARBA00008031"/>
    </source>
</evidence>
<evidence type="ECO:0000256" key="5">
    <source>
        <dbReference type="ARBA" id="ARBA00022797"/>
    </source>
</evidence>
<dbReference type="InterPro" id="IPR029065">
    <property type="entry name" value="Enolase_C-like"/>
</dbReference>